<sequence length="222" mass="24410">MSQCSVRMTVPRGSASTSSYEFAENIGEILGEVSIFTATSESVALKDLWDQNQGVAVVALLRHFGCACCWEFASALKESMARFESAGVKLIAIGVGTPDKALMLAERLPFPKECLYCDPERKVYDLLGLYYGFGRTFFSRATVKVFLRLGSLRKVLKNYTIKATPDDKSGILQQGGMFVFRGKQLLYAWKDEGSGDHAPLDVIFDALQSSSCLSSNTNEKPV</sequence>
<keyword evidence="2" id="KW-1185">Reference proteome</keyword>
<dbReference type="EMBL" id="BSYO01000014">
    <property type="protein sequence ID" value="GMH14866.1"/>
    <property type="molecule type" value="Genomic_DNA"/>
</dbReference>
<dbReference type="InterPro" id="IPR032801">
    <property type="entry name" value="PXL2A/B/C"/>
</dbReference>
<evidence type="ECO:0000313" key="2">
    <source>
        <dbReference type="Proteomes" id="UP001279734"/>
    </source>
</evidence>
<gene>
    <name evidence="1" type="ORF">Nepgr_016707</name>
</gene>
<evidence type="ECO:0000313" key="1">
    <source>
        <dbReference type="EMBL" id="GMH14866.1"/>
    </source>
</evidence>
<dbReference type="Proteomes" id="UP001279734">
    <property type="component" value="Unassembled WGS sequence"/>
</dbReference>
<dbReference type="SUPFAM" id="SSF52833">
    <property type="entry name" value="Thioredoxin-like"/>
    <property type="match status" value="1"/>
</dbReference>
<dbReference type="AlphaFoldDB" id="A0AAD3XSL0"/>
<dbReference type="PANTHER" id="PTHR28630">
    <property type="match status" value="1"/>
</dbReference>
<dbReference type="InterPro" id="IPR036249">
    <property type="entry name" value="Thioredoxin-like_sf"/>
</dbReference>
<dbReference type="FunFam" id="3.40.30.10:FF:000166">
    <property type="entry name" value="Thioredoxin-like protein AAED1, chloroplastic"/>
    <property type="match status" value="1"/>
</dbReference>
<protein>
    <recommendedName>
        <fullName evidence="3">Prostamide/prostaglandin F synthase</fullName>
    </recommendedName>
</protein>
<dbReference type="CDD" id="cd02970">
    <property type="entry name" value="PRX_like2"/>
    <property type="match status" value="1"/>
</dbReference>
<name>A0AAD3XSL0_NEPGR</name>
<dbReference type="PANTHER" id="PTHR28630:SF23">
    <property type="entry name" value="THIOREDOXIN SUPERFAMILY PROTEIN"/>
    <property type="match status" value="1"/>
</dbReference>
<dbReference type="Gene3D" id="3.40.30.10">
    <property type="entry name" value="Glutaredoxin"/>
    <property type="match status" value="1"/>
</dbReference>
<dbReference type="Pfam" id="PF13911">
    <property type="entry name" value="AhpC-TSA_2"/>
    <property type="match status" value="1"/>
</dbReference>
<comment type="caution">
    <text evidence="1">The sequence shown here is derived from an EMBL/GenBank/DDBJ whole genome shotgun (WGS) entry which is preliminary data.</text>
</comment>
<organism evidence="1 2">
    <name type="scientific">Nepenthes gracilis</name>
    <name type="common">Slender pitcher plant</name>
    <dbReference type="NCBI Taxonomy" id="150966"/>
    <lineage>
        <taxon>Eukaryota</taxon>
        <taxon>Viridiplantae</taxon>
        <taxon>Streptophyta</taxon>
        <taxon>Embryophyta</taxon>
        <taxon>Tracheophyta</taxon>
        <taxon>Spermatophyta</taxon>
        <taxon>Magnoliopsida</taxon>
        <taxon>eudicotyledons</taxon>
        <taxon>Gunneridae</taxon>
        <taxon>Pentapetalae</taxon>
        <taxon>Caryophyllales</taxon>
        <taxon>Nepenthaceae</taxon>
        <taxon>Nepenthes</taxon>
    </lineage>
</organism>
<accession>A0AAD3XSL0</accession>
<proteinExistence type="predicted"/>
<reference evidence="1" key="1">
    <citation type="submission" date="2023-05" db="EMBL/GenBank/DDBJ databases">
        <title>Nepenthes gracilis genome sequencing.</title>
        <authorList>
            <person name="Fukushima K."/>
        </authorList>
    </citation>
    <scope>NUCLEOTIDE SEQUENCE</scope>
    <source>
        <strain evidence="1">SING2019-196</strain>
    </source>
</reference>
<evidence type="ECO:0008006" key="3">
    <source>
        <dbReference type="Google" id="ProtNLM"/>
    </source>
</evidence>
<dbReference type="GO" id="GO:0009507">
    <property type="term" value="C:chloroplast"/>
    <property type="evidence" value="ECO:0007669"/>
    <property type="project" value="TreeGrafter"/>
</dbReference>